<accession>A0A345XZD3</accession>
<protein>
    <submittedName>
        <fullName evidence="5">ABC transporter ATP-binding protein</fullName>
    </submittedName>
</protein>
<dbReference type="GO" id="GO:0022857">
    <property type="term" value="F:transmembrane transporter activity"/>
    <property type="evidence" value="ECO:0007669"/>
    <property type="project" value="TreeGrafter"/>
</dbReference>
<name>A0A345XZD3_9ACTN</name>
<organism evidence="5 6">
    <name type="scientific">Streptomyces armeniacus</name>
    <dbReference type="NCBI Taxonomy" id="83291"/>
    <lineage>
        <taxon>Bacteria</taxon>
        <taxon>Bacillati</taxon>
        <taxon>Actinomycetota</taxon>
        <taxon>Actinomycetes</taxon>
        <taxon>Kitasatosporales</taxon>
        <taxon>Streptomycetaceae</taxon>
        <taxon>Streptomyces</taxon>
    </lineage>
</organism>
<dbReference type="AlphaFoldDB" id="A0A345XZD3"/>
<dbReference type="InterPro" id="IPR003439">
    <property type="entry name" value="ABC_transporter-like_ATP-bd"/>
</dbReference>
<dbReference type="PROSITE" id="PS50893">
    <property type="entry name" value="ABC_TRANSPORTER_2"/>
    <property type="match status" value="1"/>
</dbReference>
<dbReference type="Gene3D" id="3.40.50.300">
    <property type="entry name" value="P-loop containing nucleotide triphosphate hydrolases"/>
    <property type="match status" value="1"/>
</dbReference>
<dbReference type="KEGG" id="sarm:DVA86_01120"/>
<keyword evidence="6" id="KW-1185">Reference proteome</keyword>
<evidence type="ECO:0000313" key="5">
    <source>
        <dbReference type="EMBL" id="AXK36999.1"/>
    </source>
</evidence>
<dbReference type="GO" id="GO:0016887">
    <property type="term" value="F:ATP hydrolysis activity"/>
    <property type="evidence" value="ECO:0007669"/>
    <property type="project" value="InterPro"/>
</dbReference>
<dbReference type="InterPro" id="IPR017911">
    <property type="entry name" value="MacB-like_ATP-bd"/>
</dbReference>
<dbReference type="GO" id="GO:0005524">
    <property type="term" value="F:ATP binding"/>
    <property type="evidence" value="ECO:0007669"/>
    <property type="project" value="UniProtKB-KW"/>
</dbReference>
<evidence type="ECO:0000313" key="6">
    <source>
        <dbReference type="Proteomes" id="UP000254425"/>
    </source>
</evidence>
<dbReference type="GO" id="GO:0005886">
    <property type="term" value="C:plasma membrane"/>
    <property type="evidence" value="ECO:0007669"/>
    <property type="project" value="TreeGrafter"/>
</dbReference>
<dbReference type="CDD" id="cd03255">
    <property type="entry name" value="ABC_MJ0796_LolCDE_FtsE"/>
    <property type="match status" value="1"/>
</dbReference>
<evidence type="ECO:0000256" key="3">
    <source>
        <dbReference type="ARBA" id="ARBA00022840"/>
    </source>
</evidence>
<evidence type="ECO:0000256" key="1">
    <source>
        <dbReference type="ARBA" id="ARBA00022448"/>
    </source>
</evidence>
<evidence type="ECO:0000259" key="4">
    <source>
        <dbReference type="PROSITE" id="PS50893"/>
    </source>
</evidence>
<feature type="domain" description="ABC transporter" evidence="4">
    <location>
        <begin position="16"/>
        <end position="253"/>
    </location>
</feature>
<gene>
    <name evidence="5" type="ORF">DVA86_01120</name>
</gene>
<dbReference type="InterPro" id="IPR015854">
    <property type="entry name" value="ABC_transpr_LolD-like"/>
</dbReference>
<dbReference type="PANTHER" id="PTHR24220">
    <property type="entry name" value="IMPORT ATP-BINDING PROTEIN"/>
    <property type="match status" value="1"/>
</dbReference>
<keyword evidence="3 5" id="KW-0067">ATP-binding</keyword>
<keyword evidence="2" id="KW-0547">Nucleotide-binding</keyword>
<dbReference type="InterPro" id="IPR003593">
    <property type="entry name" value="AAA+_ATPase"/>
</dbReference>
<evidence type="ECO:0000256" key="2">
    <source>
        <dbReference type="ARBA" id="ARBA00022741"/>
    </source>
</evidence>
<proteinExistence type="predicted"/>
<dbReference type="SMART" id="SM00382">
    <property type="entry name" value="AAA"/>
    <property type="match status" value="1"/>
</dbReference>
<dbReference type="PANTHER" id="PTHR24220:SF685">
    <property type="entry name" value="ABC TRANSPORTER RELATED"/>
    <property type="match status" value="1"/>
</dbReference>
<dbReference type="InterPro" id="IPR027417">
    <property type="entry name" value="P-loop_NTPase"/>
</dbReference>
<dbReference type="Proteomes" id="UP000254425">
    <property type="component" value="Chromosome"/>
</dbReference>
<reference evidence="5 6" key="1">
    <citation type="submission" date="2018-07" db="EMBL/GenBank/DDBJ databases">
        <title>Draft genome of the type strain Streptomyces armeniacus ATCC 15676.</title>
        <authorList>
            <person name="Labana P."/>
            <person name="Gosse J.T."/>
            <person name="Boddy C.N."/>
        </authorList>
    </citation>
    <scope>NUCLEOTIDE SEQUENCE [LARGE SCALE GENOMIC DNA]</scope>
    <source>
        <strain evidence="5 6">ATCC 15676</strain>
    </source>
</reference>
<dbReference type="EMBL" id="CP031320">
    <property type="protein sequence ID" value="AXK36999.1"/>
    <property type="molecule type" value="Genomic_DNA"/>
</dbReference>
<dbReference type="Pfam" id="PF00005">
    <property type="entry name" value="ABC_tran"/>
    <property type="match status" value="1"/>
</dbReference>
<dbReference type="SUPFAM" id="SSF52540">
    <property type="entry name" value="P-loop containing nucleoside triphosphate hydrolases"/>
    <property type="match status" value="1"/>
</dbReference>
<sequence>MFRHHDTAPDTITEALRMVSVRKAYGHPEGEVTALDRVSLSLPAGSFTAVMGPSGSGKSTLIECAAGLDTPDTGVVVVDGAQVAGRGEEELAKFRRQRIGSIFQQFDLVETETVLANVTLPLRTAGKRVDTSYAEHIATQAGLGGRLHHLLAELSDSERQRVAIARALVANPSVIFGDEPTGGLDPDSARNVLELLSHSVRQFGQSVVLATHDPVAASYADSVVFMADGKLAGCLHQPTPAAVAEQMAYLGDLSLIMDARSRDRALVSV</sequence>
<keyword evidence="1" id="KW-0813">Transport</keyword>